<proteinExistence type="predicted"/>
<reference evidence="1" key="1">
    <citation type="submission" date="2020-11" db="EMBL/GenBank/DDBJ databases">
        <authorList>
            <consortium name="DOE Joint Genome Institute"/>
            <person name="Ahrendt S."/>
            <person name="Riley R."/>
            <person name="Andreopoulos W."/>
            <person name="Labutti K."/>
            <person name="Pangilinan J."/>
            <person name="Ruiz-Duenas F.J."/>
            <person name="Barrasa J.M."/>
            <person name="Sanchez-Garcia M."/>
            <person name="Camarero S."/>
            <person name="Miyauchi S."/>
            <person name="Serrano A."/>
            <person name="Linde D."/>
            <person name="Babiker R."/>
            <person name="Drula E."/>
            <person name="Ayuso-Fernandez I."/>
            <person name="Pacheco R."/>
            <person name="Padilla G."/>
            <person name="Ferreira P."/>
            <person name="Barriuso J."/>
            <person name="Kellner H."/>
            <person name="Castanera R."/>
            <person name="Alfaro M."/>
            <person name="Ramirez L."/>
            <person name="Pisabarro A.G."/>
            <person name="Kuo A."/>
            <person name="Tritt A."/>
            <person name="Lipzen A."/>
            <person name="He G."/>
            <person name="Yan M."/>
            <person name="Ng V."/>
            <person name="Cullen D."/>
            <person name="Martin F."/>
            <person name="Rosso M.-N."/>
            <person name="Henrissat B."/>
            <person name="Hibbett D."/>
            <person name="Martinez A.T."/>
            <person name="Grigoriev I.V."/>
        </authorList>
    </citation>
    <scope>NUCLEOTIDE SEQUENCE</scope>
    <source>
        <strain evidence="1">ATCC 90797</strain>
    </source>
</reference>
<organism evidence="1 2">
    <name type="scientific">Pleurotus eryngii</name>
    <name type="common">Boletus of the steppes</name>
    <dbReference type="NCBI Taxonomy" id="5323"/>
    <lineage>
        <taxon>Eukaryota</taxon>
        <taxon>Fungi</taxon>
        <taxon>Dikarya</taxon>
        <taxon>Basidiomycota</taxon>
        <taxon>Agaricomycotina</taxon>
        <taxon>Agaricomycetes</taxon>
        <taxon>Agaricomycetidae</taxon>
        <taxon>Agaricales</taxon>
        <taxon>Pleurotineae</taxon>
        <taxon>Pleurotaceae</taxon>
        <taxon>Pleurotus</taxon>
    </lineage>
</organism>
<sequence>MYTHCCCQTSFEKLTVASGTSERVACVFLPKNSRTVQYRFILNIFSHHLLQHPHGTHQRPVQRPPGSTLSMYCPLAYTFILSDHKRIKI</sequence>
<evidence type="ECO:0000313" key="2">
    <source>
        <dbReference type="Proteomes" id="UP000807025"/>
    </source>
</evidence>
<dbReference type="Proteomes" id="UP000807025">
    <property type="component" value="Unassembled WGS sequence"/>
</dbReference>
<keyword evidence="2" id="KW-1185">Reference proteome</keyword>
<evidence type="ECO:0000313" key="1">
    <source>
        <dbReference type="EMBL" id="KAF9492538.1"/>
    </source>
</evidence>
<protein>
    <submittedName>
        <fullName evidence="1">Uncharacterized protein</fullName>
    </submittedName>
</protein>
<name>A0A9P5ZSU8_PLEER</name>
<dbReference type="AlphaFoldDB" id="A0A9P5ZSU8"/>
<gene>
    <name evidence="1" type="ORF">BDN71DRAFT_1451468</name>
</gene>
<accession>A0A9P5ZSU8</accession>
<dbReference type="EMBL" id="MU154600">
    <property type="protein sequence ID" value="KAF9492538.1"/>
    <property type="molecule type" value="Genomic_DNA"/>
</dbReference>
<comment type="caution">
    <text evidence="1">The sequence shown here is derived from an EMBL/GenBank/DDBJ whole genome shotgun (WGS) entry which is preliminary data.</text>
</comment>